<keyword evidence="1" id="KW-0732">Signal</keyword>
<dbReference type="AlphaFoldDB" id="A0A346A043"/>
<dbReference type="EMBL" id="CP031417">
    <property type="protein sequence ID" value="AXK82540.1"/>
    <property type="molecule type" value="Genomic_DNA"/>
</dbReference>
<evidence type="ECO:0008006" key="4">
    <source>
        <dbReference type="Google" id="ProtNLM"/>
    </source>
</evidence>
<dbReference type="KEGG" id="ptaw:DW352_19645"/>
<dbReference type="Proteomes" id="UP000254889">
    <property type="component" value="Chromosome"/>
</dbReference>
<feature type="signal peptide" evidence="1">
    <location>
        <begin position="1"/>
        <end position="26"/>
    </location>
</feature>
<evidence type="ECO:0000313" key="2">
    <source>
        <dbReference type="EMBL" id="AXK82540.1"/>
    </source>
</evidence>
<accession>A0A346A043</accession>
<protein>
    <recommendedName>
        <fullName evidence="4">DUF4148 domain-containing protein</fullName>
    </recommendedName>
</protein>
<evidence type="ECO:0000256" key="1">
    <source>
        <dbReference type="SAM" id="SignalP"/>
    </source>
</evidence>
<proteinExistence type="predicted"/>
<name>A0A346A043_9HYPH</name>
<feature type="chain" id="PRO_5016666211" description="DUF4148 domain-containing protein" evidence="1">
    <location>
        <begin position="27"/>
        <end position="83"/>
    </location>
</feature>
<organism evidence="2 3">
    <name type="scientific">Pseudolabrys taiwanensis</name>
    <dbReference type="NCBI Taxonomy" id="331696"/>
    <lineage>
        <taxon>Bacteria</taxon>
        <taxon>Pseudomonadati</taxon>
        <taxon>Pseudomonadota</taxon>
        <taxon>Alphaproteobacteria</taxon>
        <taxon>Hyphomicrobiales</taxon>
        <taxon>Xanthobacteraceae</taxon>
        <taxon>Pseudolabrys</taxon>
    </lineage>
</organism>
<gene>
    <name evidence="2" type="ORF">DW352_19645</name>
</gene>
<evidence type="ECO:0000313" key="3">
    <source>
        <dbReference type="Proteomes" id="UP000254889"/>
    </source>
</evidence>
<keyword evidence="3" id="KW-1185">Reference proteome</keyword>
<sequence>MGDKTMTKTYVLAAILAATLSGSALAQSYNPEFGTANVTAEVQAPVADQALQAHAEAIDNHRHVVRPAFTDNERALFNRIRPY</sequence>
<reference evidence="2 3" key="1">
    <citation type="submission" date="2018-07" db="EMBL/GenBank/DDBJ databases">
        <authorList>
            <person name="Quirk P.G."/>
            <person name="Krulwich T.A."/>
        </authorList>
    </citation>
    <scope>NUCLEOTIDE SEQUENCE [LARGE SCALE GENOMIC DNA]</scope>
    <source>
        <strain evidence="2 3">CC-BB4</strain>
    </source>
</reference>